<protein>
    <submittedName>
        <fullName evidence="1">Uncharacterized protein</fullName>
    </submittedName>
</protein>
<name>W4HLQ9_9RHOB</name>
<dbReference type="AlphaFoldDB" id="W4HLQ9"/>
<dbReference type="EMBL" id="AQQW01000003">
    <property type="protein sequence ID" value="ETW13679.1"/>
    <property type="molecule type" value="Genomic_DNA"/>
</dbReference>
<keyword evidence="2" id="KW-1185">Reference proteome</keyword>
<organism evidence="1 2">
    <name type="scientific">Roseivivax marinus</name>
    <dbReference type="NCBI Taxonomy" id="1379903"/>
    <lineage>
        <taxon>Bacteria</taxon>
        <taxon>Pseudomonadati</taxon>
        <taxon>Pseudomonadota</taxon>
        <taxon>Alphaproteobacteria</taxon>
        <taxon>Rhodobacterales</taxon>
        <taxon>Roseobacteraceae</taxon>
        <taxon>Roseivivax</taxon>
    </lineage>
</organism>
<gene>
    <name evidence="1" type="ORF">ATO8_06601</name>
</gene>
<accession>W4HLQ9</accession>
<comment type="caution">
    <text evidence="1">The sequence shown here is derived from an EMBL/GenBank/DDBJ whole genome shotgun (WGS) entry which is preliminary data.</text>
</comment>
<dbReference type="STRING" id="1379903.ATO8_06601"/>
<dbReference type="RefSeq" id="WP_043843060.1">
    <property type="nucleotide sequence ID" value="NZ_AQQW01000003.1"/>
</dbReference>
<dbReference type="Proteomes" id="UP000019063">
    <property type="component" value="Unassembled WGS sequence"/>
</dbReference>
<evidence type="ECO:0000313" key="2">
    <source>
        <dbReference type="Proteomes" id="UP000019063"/>
    </source>
</evidence>
<sequence length="60" mass="6728">MPSNTSSLFDCRTCGRELTSIYAIVQTAPIFERYLHFCPTCDKSVEGGEAVLRKREARGD</sequence>
<evidence type="ECO:0000313" key="1">
    <source>
        <dbReference type="EMBL" id="ETW13679.1"/>
    </source>
</evidence>
<proteinExistence type="predicted"/>
<reference evidence="1 2" key="1">
    <citation type="journal article" date="2014" name="Antonie Van Leeuwenhoek">
        <title>Roseivivax atlanticus sp. nov., isolated from surface seawater of the Atlantic Ocean.</title>
        <authorList>
            <person name="Li G."/>
            <person name="Lai Q."/>
            <person name="Liu X."/>
            <person name="Sun F."/>
            <person name="Shao Z."/>
        </authorList>
    </citation>
    <scope>NUCLEOTIDE SEQUENCE [LARGE SCALE GENOMIC DNA]</scope>
    <source>
        <strain evidence="1 2">22II-s10s</strain>
    </source>
</reference>